<organism evidence="2 3">
    <name type="scientific">Pseudobutyrivibrio ruminis</name>
    <dbReference type="NCBI Taxonomy" id="46206"/>
    <lineage>
        <taxon>Bacteria</taxon>
        <taxon>Bacillati</taxon>
        <taxon>Bacillota</taxon>
        <taxon>Clostridia</taxon>
        <taxon>Lachnospirales</taxon>
        <taxon>Lachnospiraceae</taxon>
        <taxon>Pseudobutyrivibrio</taxon>
    </lineage>
</organism>
<keyword evidence="1" id="KW-0812">Transmembrane</keyword>
<evidence type="ECO:0000256" key="1">
    <source>
        <dbReference type="SAM" id="Phobius"/>
    </source>
</evidence>
<evidence type="ECO:0000313" key="2">
    <source>
        <dbReference type="EMBL" id="PHU40402.1"/>
    </source>
</evidence>
<gene>
    <name evidence="2" type="ORF">CSX00_06435</name>
</gene>
<protein>
    <submittedName>
        <fullName evidence="2">Uncharacterized protein</fullName>
    </submittedName>
</protein>
<dbReference type="AlphaFoldDB" id="A0A2G3EAT6"/>
<sequence length="117" mass="13312">MFKCFTIENDKGIKKLFLILIIALYSLGMIVLFYNYIVGKQFSDFGAHIKEAVNGEGYSMAHILLKICYMTGHGDKLISLMMTAVVLLTALVIACFIRAYVGYTYFNRKRLVLPRRG</sequence>
<evidence type="ECO:0000313" key="3">
    <source>
        <dbReference type="Proteomes" id="UP000224317"/>
    </source>
</evidence>
<dbReference type="RefSeq" id="WP_099413201.1">
    <property type="nucleotide sequence ID" value="NZ_PDYH01000020.1"/>
</dbReference>
<keyword evidence="3" id="KW-1185">Reference proteome</keyword>
<keyword evidence="1" id="KW-1133">Transmembrane helix</keyword>
<feature type="transmembrane region" description="Helical" evidence="1">
    <location>
        <begin position="16"/>
        <end position="37"/>
    </location>
</feature>
<name>A0A2G3EAT6_9FIRM</name>
<feature type="transmembrane region" description="Helical" evidence="1">
    <location>
        <begin position="77"/>
        <end position="101"/>
    </location>
</feature>
<comment type="caution">
    <text evidence="2">The sequence shown here is derived from an EMBL/GenBank/DDBJ whole genome shotgun (WGS) entry which is preliminary data.</text>
</comment>
<proteinExistence type="predicted"/>
<dbReference type="EMBL" id="PDYH01000020">
    <property type="protein sequence ID" value="PHU40402.1"/>
    <property type="molecule type" value="Genomic_DNA"/>
</dbReference>
<accession>A0A2G3EAT6</accession>
<reference evidence="2" key="1">
    <citation type="submission" date="2017-10" db="EMBL/GenBank/DDBJ databases">
        <title>Resolving the taxonomy of Roseburia spp., Eubacterium rectale and Agathobacter spp. through phylogenomic analysis.</title>
        <authorList>
            <person name="Sheridan P.O."/>
            <person name="Walker A.W."/>
            <person name="Duncan S.H."/>
            <person name="Scott K.P."/>
            <person name="Toole P.W.O."/>
            <person name="Luis P."/>
            <person name="Flint H.J."/>
        </authorList>
    </citation>
    <scope>NUCLEOTIDE SEQUENCE [LARGE SCALE GENOMIC DNA]</scope>
    <source>
        <strain evidence="2">JK10</strain>
    </source>
</reference>
<keyword evidence="1" id="KW-0472">Membrane</keyword>
<dbReference type="Proteomes" id="UP000224317">
    <property type="component" value="Unassembled WGS sequence"/>
</dbReference>